<evidence type="ECO:0000313" key="4">
    <source>
        <dbReference type="Proteomes" id="UP000053477"/>
    </source>
</evidence>
<name>A0A0H2R3A0_9AGAM</name>
<dbReference type="Proteomes" id="UP000053477">
    <property type="component" value="Unassembled WGS sequence"/>
</dbReference>
<dbReference type="Pfam" id="PF22936">
    <property type="entry name" value="Pol_BBD"/>
    <property type="match status" value="1"/>
</dbReference>
<dbReference type="OrthoDB" id="2673624at2759"/>
<feature type="compositionally biased region" description="Basic residues" evidence="1">
    <location>
        <begin position="163"/>
        <end position="172"/>
    </location>
</feature>
<accession>A0A0H2R3A0</accession>
<dbReference type="EMBL" id="KQ086897">
    <property type="protein sequence ID" value="KLO03903.1"/>
    <property type="molecule type" value="Genomic_DNA"/>
</dbReference>
<dbReference type="InterPro" id="IPR054722">
    <property type="entry name" value="PolX-like_BBD"/>
</dbReference>
<gene>
    <name evidence="3" type="ORF">SCHPADRAFT_990169</name>
</gene>
<proteinExistence type="predicted"/>
<evidence type="ECO:0000313" key="3">
    <source>
        <dbReference type="EMBL" id="KLO03903.1"/>
    </source>
</evidence>
<sequence>MEQSQRGLVSGMGDPKAVWDTLEAHHEQKVPATCFASYEKLLGIQKRDDESLPALALRVEAALCSVKNACPSSFTLEQLHSDLACMALIRALPAKDYSSFRSLLLMKEEITLAALTDALFLEEQNRKPICAFCDISGHSEANCFKRQSASAQAKAKTAEYAGKKRSRGKGKQKANAAVEASSSSASASSTSDSKPSTTTANRAEFAGHASSPPLSPLPTGSDWIADTGATIHMTPHLHWFRTPIRLADSSIIYSAGVGDVEFEPVRRNGQPGRRLVFQRVLHVPDLCSNLFSVLFLTKNKGFDVHIFGDFMQF</sequence>
<organism evidence="3 4">
    <name type="scientific">Schizopora paradoxa</name>
    <dbReference type="NCBI Taxonomy" id="27342"/>
    <lineage>
        <taxon>Eukaryota</taxon>
        <taxon>Fungi</taxon>
        <taxon>Dikarya</taxon>
        <taxon>Basidiomycota</taxon>
        <taxon>Agaricomycotina</taxon>
        <taxon>Agaricomycetes</taxon>
        <taxon>Hymenochaetales</taxon>
        <taxon>Schizoporaceae</taxon>
        <taxon>Schizopora</taxon>
    </lineage>
</organism>
<dbReference type="STRING" id="27342.A0A0H2R3A0"/>
<dbReference type="AlphaFoldDB" id="A0A0H2R3A0"/>
<dbReference type="InParanoid" id="A0A0H2R3A0"/>
<feature type="region of interest" description="Disordered" evidence="1">
    <location>
        <begin position="156"/>
        <end position="200"/>
    </location>
</feature>
<feature type="domain" description="Retrovirus-related Pol polyprotein from transposon TNT 1-94-like beta-barrel" evidence="2">
    <location>
        <begin position="223"/>
        <end position="299"/>
    </location>
</feature>
<protein>
    <recommendedName>
        <fullName evidence="2">Retrovirus-related Pol polyprotein from transposon TNT 1-94-like beta-barrel domain-containing protein</fullName>
    </recommendedName>
</protein>
<reference evidence="3 4" key="1">
    <citation type="submission" date="2015-04" db="EMBL/GenBank/DDBJ databases">
        <title>Complete genome sequence of Schizopora paradoxa KUC8140, a cosmopolitan wood degrader in East Asia.</title>
        <authorList>
            <consortium name="DOE Joint Genome Institute"/>
            <person name="Min B."/>
            <person name="Park H."/>
            <person name="Jang Y."/>
            <person name="Kim J.-J."/>
            <person name="Kim K.H."/>
            <person name="Pangilinan J."/>
            <person name="Lipzen A."/>
            <person name="Riley R."/>
            <person name="Grigoriev I.V."/>
            <person name="Spatafora J.W."/>
            <person name="Choi I.-G."/>
        </authorList>
    </citation>
    <scope>NUCLEOTIDE SEQUENCE [LARGE SCALE GENOMIC DNA]</scope>
    <source>
        <strain evidence="3 4">KUC8140</strain>
    </source>
</reference>
<feature type="compositionally biased region" description="Low complexity" evidence="1">
    <location>
        <begin position="173"/>
        <end position="200"/>
    </location>
</feature>
<keyword evidence="4" id="KW-1185">Reference proteome</keyword>
<evidence type="ECO:0000256" key="1">
    <source>
        <dbReference type="SAM" id="MobiDB-lite"/>
    </source>
</evidence>
<feature type="non-terminal residue" evidence="3">
    <location>
        <position position="313"/>
    </location>
</feature>
<dbReference type="Pfam" id="PF14223">
    <property type="entry name" value="Retrotran_gag_2"/>
    <property type="match status" value="1"/>
</dbReference>
<evidence type="ECO:0000259" key="2">
    <source>
        <dbReference type="Pfam" id="PF22936"/>
    </source>
</evidence>